<keyword evidence="1" id="KW-1133">Transmembrane helix</keyword>
<name>A0A4Y9S4N2_9BURK</name>
<protein>
    <submittedName>
        <fullName evidence="2">Uncharacterized protein</fullName>
    </submittedName>
</protein>
<keyword evidence="1" id="KW-0812">Transmembrane</keyword>
<dbReference type="RefSeq" id="WP_135204779.1">
    <property type="nucleotide sequence ID" value="NZ_SPVG01000264.1"/>
</dbReference>
<proteinExistence type="predicted"/>
<reference evidence="2 3" key="1">
    <citation type="submission" date="2019-03" db="EMBL/GenBank/DDBJ databases">
        <title>Draft Genome Sequence of Duganella callidus sp. nov., a Novel Duganella Species Isolated from Cultivated Soil.</title>
        <authorList>
            <person name="Raths R."/>
            <person name="Peta V."/>
            <person name="Bucking H."/>
        </authorList>
    </citation>
    <scope>NUCLEOTIDE SEQUENCE [LARGE SCALE GENOMIC DNA]</scope>
    <source>
        <strain evidence="2 3">DN04</strain>
    </source>
</reference>
<evidence type="ECO:0000313" key="3">
    <source>
        <dbReference type="Proteomes" id="UP000297729"/>
    </source>
</evidence>
<keyword evidence="1" id="KW-0472">Membrane</keyword>
<dbReference type="EMBL" id="SPVG01000264">
    <property type="protein sequence ID" value="TFW14815.1"/>
    <property type="molecule type" value="Genomic_DNA"/>
</dbReference>
<feature type="transmembrane region" description="Helical" evidence="1">
    <location>
        <begin position="38"/>
        <end position="55"/>
    </location>
</feature>
<sequence>MGAIFWLKRYLLAAVPLFAVLAAVEWYKGSTTQEDYLSAGAWALIAAGIFTYTSWRRYRHAKACGMCEDLAAARKHDNISRR</sequence>
<evidence type="ECO:0000256" key="1">
    <source>
        <dbReference type="SAM" id="Phobius"/>
    </source>
</evidence>
<organism evidence="2 3">
    <name type="scientific">Duganella callida</name>
    <dbReference type="NCBI Taxonomy" id="2561932"/>
    <lineage>
        <taxon>Bacteria</taxon>
        <taxon>Pseudomonadati</taxon>
        <taxon>Pseudomonadota</taxon>
        <taxon>Betaproteobacteria</taxon>
        <taxon>Burkholderiales</taxon>
        <taxon>Oxalobacteraceae</taxon>
        <taxon>Telluria group</taxon>
        <taxon>Duganella</taxon>
    </lineage>
</organism>
<keyword evidence="3" id="KW-1185">Reference proteome</keyword>
<dbReference type="Proteomes" id="UP000297729">
    <property type="component" value="Unassembled WGS sequence"/>
</dbReference>
<comment type="caution">
    <text evidence="2">The sequence shown here is derived from an EMBL/GenBank/DDBJ whole genome shotgun (WGS) entry which is preliminary data.</text>
</comment>
<dbReference type="OrthoDB" id="8778884at2"/>
<evidence type="ECO:0000313" key="2">
    <source>
        <dbReference type="EMBL" id="TFW14815.1"/>
    </source>
</evidence>
<gene>
    <name evidence="2" type="ORF">E4L98_27775</name>
</gene>
<accession>A0A4Y9S4N2</accession>
<dbReference type="AlphaFoldDB" id="A0A4Y9S4N2"/>